<keyword evidence="1 5" id="KW-0349">Heme</keyword>
<proteinExistence type="inferred from homology"/>
<keyword evidence="3 5" id="KW-0408">Iron</keyword>
<dbReference type="InterPro" id="IPR018506">
    <property type="entry name" value="Cyt_B5_heme-BS"/>
</dbReference>
<dbReference type="InParanoid" id="A0A2K1R0E9"/>
<dbReference type="PANTHER" id="PTHR19359:SF14">
    <property type="entry name" value="CYTOCHROME B5 A"/>
    <property type="match status" value="1"/>
</dbReference>
<dbReference type="GO" id="GO:0046872">
    <property type="term" value="F:metal ion binding"/>
    <property type="evidence" value="ECO:0007669"/>
    <property type="project" value="UniProtKB-UniRule"/>
</dbReference>
<evidence type="ECO:0000256" key="4">
    <source>
        <dbReference type="ARBA" id="ARBA00038168"/>
    </source>
</evidence>
<dbReference type="STRING" id="2082308.A0A2K1R0E9"/>
<organism evidence="7 8">
    <name type="scientific">Sphaceloma murrayae</name>
    <dbReference type="NCBI Taxonomy" id="2082308"/>
    <lineage>
        <taxon>Eukaryota</taxon>
        <taxon>Fungi</taxon>
        <taxon>Dikarya</taxon>
        <taxon>Ascomycota</taxon>
        <taxon>Pezizomycotina</taxon>
        <taxon>Dothideomycetes</taxon>
        <taxon>Dothideomycetidae</taxon>
        <taxon>Myriangiales</taxon>
        <taxon>Elsinoaceae</taxon>
        <taxon>Sphaceloma</taxon>
    </lineage>
</organism>
<evidence type="ECO:0000256" key="2">
    <source>
        <dbReference type="ARBA" id="ARBA00022723"/>
    </source>
</evidence>
<keyword evidence="2 5" id="KW-0479">Metal-binding</keyword>
<evidence type="ECO:0000256" key="5">
    <source>
        <dbReference type="RuleBase" id="RU362121"/>
    </source>
</evidence>
<evidence type="ECO:0000256" key="1">
    <source>
        <dbReference type="ARBA" id="ARBA00022617"/>
    </source>
</evidence>
<comment type="similarity">
    <text evidence="4 5">Belongs to the cytochrome b5 family.</text>
</comment>
<dbReference type="InterPro" id="IPR050668">
    <property type="entry name" value="Cytochrome_b5"/>
</dbReference>
<dbReference type="GO" id="GO:0016020">
    <property type="term" value="C:membrane"/>
    <property type="evidence" value="ECO:0007669"/>
    <property type="project" value="TreeGrafter"/>
</dbReference>
<evidence type="ECO:0000313" key="7">
    <source>
        <dbReference type="EMBL" id="PNS20700.1"/>
    </source>
</evidence>
<keyword evidence="8" id="KW-1185">Reference proteome</keyword>
<evidence type="ECO:0000256" key="3">
    <source>
        <dbReference type="ARBA" id="ARBA00023004"/>
    </source>
</evidence>
<dbReference type="SUPFAM" id="SSF55856">
    <property type="entry name" value="Cytochrome b5-like heme/steroid binding domain"/>
    <property type="match status" value="1"/>
</dbReference>
<dbReference type="OrthoDB" id="260519at2759"/>
<dbReference type="PROSITE" id="PS50255">
    <property type="entry name" value="CYTOCHROME_B5_2"/>
    <property type="match status" value="1"/>
</dbReference>
<dbReference type="GO" id="GO:0020037">
    <property type="term" value="F:heme binding"/>
    <property type="evidence" value="ECO:0007669"/>
    <property type="project" value="UniProtKB-UniRule"/>
</dbReference>
<accession>A0A2K1R0E9</accession>
<dbReference type="PRINTS" id="PR00363">
    <property type="entry name" value="CYTOCHROMEB5"/>
</dbReference>
<reference evidence="7 8" key="1">
    <citation type="submission" date="2017-06" db="EMBL/GenBank/DDBJ databases">
        <title>Draft genome sequence of a variant of Elsinoe murrayae.</title>
        <authorList>
            <person name="Cheng Q."/>
        </authorList>
    </citation>
    <scope>NUCLEOTIDE SEQUENCE [LARGE SCALE GENOMIC DNA]</scope>
    <source>
        <strain evidence="7 8">CQ-2017a</strain>
    </source>
</reference>
<evidence type="ECO:0000259" key="6">
    <source>
        <dbReference type="PROSITE" id="PS50255"/>
    </source>
</evidence>
<dbReference type="PROSITE" id="PS00191">
    <property type="entry name" value="CYTOCHROME_B5_1"/>
    <property type="match status" value="1"/>
</dbReference>
<dbReference type="EMBL" id="NKHZ01000018">
    <property type="protein sequence ID" value="PNS20700.1"/>
    <property type="molecule type" value="Genomic_DNA"/>
</dbReference>
<dbReference type="Gene3D" id="3.10.120.10">
    <property type="entry name" value="Cytochrome b5-like heme/steroid binding domain"/>
    <property type="match status" value="1"/>
</dbReference>
<feature type="domain" description="Cytochrome b5 heme-binding" evidence="6">
    <location>
        <begin position="2"/>
        <end position="79"/>
    </location>
</feature>
<name>A0A2K1R0E9_9PEZI</name>
<sequence>MSKQITKKEVAEHSTVEKGLYIIIDNGVYEMSGFVDEHPGGAKILKRVGGKDASKQFWKYHNEGVLKKYTPKLKIGEVKEEAKL</sequence>
<dbReference type="PANTHER" id="PTHR19359">
    <property type="entry name" value="CYTOCHROME B5"/>
    <property type="match status" value="1"/>
</dbReference>
<gene>
    <name evidence="7" type="ORF">CAC42_2945</name>
</gene>
<protein>
    <submittedName>
        <fullName evidence="7">Acyl-CoA dehydrogenase</fullName>
    </submittedName>
</protein>
<dbReference type="SMART" id="SM01117">
    <property type="entry name" value="Cyt-b5"/>
    <property type="match status" value="1"/>
</dbReference>
<dbReference type="InterPro" id="IPR001199">
    <property type="entry name" value="Cyt_B5-like_heme/steroid-bd"/>
</dbReference>
<evidence type="ECO:0000313" key="8">
    <source>
        <dbReference type="Proteomes" id="UP000243797"/>
    </source>
</evidence>
<comment type="caution">
    <text evidence="7">The sequence shown here is derived from an EMBL/GenBank/DDBJ whole genome shotgun (WGS) entry which is preliminary data.</text>
</comment>
<dbReference type="Proteomes" id="UP000243797">
    <property type="component" value="Unassembled WGS sequence"/>
</dbReference>
<dbReference type="InterPro" id="IPR036400">
    <property type="entry name" value="Cyt_B5-like_heme/steroid_sf"/>
</dbReference>
<dbReference type="Pfam" id="PF00173">
    <property type="entry name" value="Cyt-b5"/>
    <property type="match status" value="1"/>
</dbReference>
<dbReference type="AlphaFoldDB" id="A0A2K1R0E9"/>